<dbReference type="AlphaFoldDB" id="A0A828P7G5"/>
<name>A0A828P7G5_ECOLX</name>
<organism evidence="1 2">
    <name type="scientific">Escherichia coli</name>
    <dbReference type="NCBI Taxonomy" id="562"/>
    <lineage>
        <taxon>Bacteria</taxon>
        <taxon>Pseudomonadati</taxon>
        <taxon>Pseudomonadota</taxon>
        <taxon>Gammaproteobacteria</taxon>
        <taxon>Enterobacterales</taxon>
        <taxon>Enterobacteriaceae</taxon>
        <taxon>Escherichia</taxon>
    </lineage>
</organism>
<protein>
    <submittedName>
        <fullName evidence="1">DUF1187 family protein</fullName>
    </submittedName>
</protein>
<sequence>MGKLYKIAATIIKLGNMPVQWLRDQDSEMTFTECEKLFAPAKEPGRYISVRVEDFRCEVVKA</sequence>
<dbReference type="InterPro" id="IPR009572">
    <property type="entry name" value="DUF1187"/>
</dbReference>
<dbReference type="EMBL" id="AATLZG010000051">
    <property type="protein sequence ID" value="EFM8157107.1"/>
    <property type="molecule type" value="Genomic_DNA"/>
</dbReference>
<dbReference type="Pfam" id="PF06688">
    <property type="entry name" value="DUF1187"/>
    <property type="match status" value="1"/>
</dbReference>
<comment type="caution">
    <text evidence="1">The sequence shown here is derived from an EMBL/GenBank/DDBJ whole genome shotgun (WGS) entry which is preliminary data.</text>
</comment>
<accession>A0A828P7G5</accession>
<evidence type="ECO:0000313" key="1">
    <source>
        <dbReference type="EMBL" id="EFM8157107.1"/>
    </source>
</evidence>
<proteinExistence type="predicted"/>
<dbReference type="Proteomes" id="UP000555763">
    <property type="component" value="Unassembled WGS sequence"/>
</dbReference>
<evidence type="ECO:0000313" key="2">
    <source>
        <dbReference type="Proteomes" id="UP000555763"/>
    </source>
</evidence>
<gene>
    <name evidence="1" type="ORF">A5U30_004857</name>
</gene>
<reference evidence="1 2" key="1">
    <citation type="submission" date="2020-02" db="EMBL/GenBank/DDBJ databases">
        <authorList>
            <consortium name="PulseNet: The National Subtyping Network for Foodborne Disease Surveillance"/>
            <person name="Tarr C.L."/>
            <person name="Trees E."/>
            <person name="Katz L.S."/>
            <person name="Carleton-Romer H.A."/>
            <person name="Stroika S."/>
            <person name="Kucerova Z."/>
            <person name="Roache K.F."/>
            <person name="Sabol A.L."/>
            <person name="Besser J."/>
            <person name="Gerner-Smidt P."/>
        </authorList>
    </citation>
    <scope>NUCLEOTIDE SEQUENCE [LARGE SCALE GENOMIC DNA]</scope>
    <source>
        <strain evidence="1 2">PNUSAE002719</strain>
    </source>
</reference>